<feature type="transmembrane region" description="Helical" evidence="1">
    <location>
        <begin position="112"/>
        <end position="135"/>
    </location>
</feature>
<evidence type="ECO:0000313" key="3">
    <source>
        <dbReference type="Proteomes" id="UP000829685"/>
    </source>
</evidence>
<sequence length="302" mass="34053">MSRDQQAIEDALSGYFDLDISTRSQSDIEVFMAGRVHRLDLDKDTKVSLVRNLVHRANRSFMSARLTLDSLENTTASQVSRMLDTAPLSVSAIFDRLLGQLLGSPPTDLQDMGHYVLILGAISFALLTLSTLPILSEDIYELKVSQDKRKPMIDEACQLLVERSLARLTHGMALVHQIIREQLLSPVNMVKLQQGSTPDMHKSISTRCLAYICRSLAEESETHSGSSNLLQYPTLYWMKHGSVSSQTVQDVHITFATNPFFEKNSKIRSIWFTKYWMFKHGLAETQPDNFTIVHMAAEAIFS</sequence>
<dbReference type="Proteomes" id="UP000829685">
    <property type="component" value="Unassembled WGS sequence"/>
</dbReference>
<evidence type="ECO:0000313" key="2">
    <source>
        <dbReference type="EMBL" id="KAI1879145.1"/>
    </source>
</evidence>
<accession>A0A9P9WU54</accession>
<evidence type="ECO:0000256" key="1">
    <source>
        <dbReference type="SAM" id="Phobius"/>
    </source>
</evidence>
<name>A0A9P9WU54_9PEZI</name>
<comment type="caution">
    <text evidence="2">The sequence shown here is derived from an EMBL/GenBank/DDBJ whole genome shotgun (WGS) entry which is preliminary data.</text>
</comment>
<keyword evidence="1" id="KW-0812">Transmembrane</keyword>
<protein>
    <submittedName>
        <fullName evidence="2">Uncharacterized protein</fullName>
    </submittedName>
</protein>
<gene>
    <name evidence="2" type="ORF">JX265_002099</name>
</gene>
<proteinExistence type="predicted"/>
<dbReference type="EMBL" id="JAFIMR010000004">
    <property type="protein sequence ID" value="KAI1879145.1"/>
    <property type="molecule type" value="Genomic_DNA"/>
</dbReference>
<dbReference type="AlphaFoldDB" id="A0A9P9WU54"/>
<dbReference type="PANTHER" id="PTHR10039">
    <property type="entry name" value="AMELOGENIN"/>
    <property type="match status" value="1"/>
</dbReference>
<keyword evidence="3" id="KW-1185">Reference proteome</keyword>
<organism evidence="2 3">
    <name type="scientific">Neoarthrinium moseri</name>
    <dbReference type="NCBI Taxonomy" id="1658444"/>
    <lineage>
        <taxon>Eukaryota</taxon>
        <taxon>Fungi</taxon>
        <taxon>Dikarya</taxon>
        <taxon>Ascomycota</taxon>
        <taxon>Pezizomycotina</taxon>
        <taxon>Sordariomycetes</taxon>
        <taxon>Xylariomycetidae</taxon>
        <taxon>Amphisphaeriales</taxon>
        <taxon>Apiosporaceae</taxon>
        <taxon>Neoarthrinium</taxon>
    </lineage>
</organism>
<keyword evidence="1" id="KW-0472">Membrane</keyword>
<dbReference type="OrthoDB" id="20872at2759"/>
<reference evidence="2" key="1">
    <citation type="submission" date="2021-03" db="EMBL/GenBank/DDBJ databases">
        <title>Revisited historic fungal species revealed as producer of novel bioactive compounds through whole genome sequencing and comparative genomics.</title>
        <authorList>
            <person name="Vignolle G.A."/>
            <person name="Hochenegger N."/>
            <person name="Mach R.L."/>
            <person name="Mach-Aigner A.R."/>
            <person name="Javad Rahimi M."/>
            <person name="Salim K.A."/>
            <person name="Chan C.M."/>
            <person name="Lim L.B.L."/>
            <person name="Cai F."/>
            <person name="Druzhinina I.S."/>
            <person name="U'Ren J.M."/>
            <person name="Derntl C."/>
        </authorList>
    </citation>
    <scope>NUCLEOTIDE SEQUENCE</scope>
    <source>
        <strain evidence="2">TUCIM 5799</strain>
    </source>
</reference>
<keyword evidence="1" id="KW-1133">Transmembrane helix</keyword>